<dbReference type="PANTHER" id="PTHR11690">
    <property type="entry name" value="AMILORIDE-SENSITIVE SODIUM CHANNEL-RELATED"/>
    <property type="match status" value="1"/>
</dbReference>
<dbReference type="AlphaFoldDB" id="A0A0N5AIR1"/>
<evidence type="ECO:0000256" key="13">
    <source>
        <dbReference type="RuleBase" id="RU000679"/>
    </source>
</evidence>
<dbReference type="Gene3D" id="2.60.470.10">
    <property type="entry name" value="Acid-sensing ion channels like domains"/>
    <property type="match status" value="1"/>
</dbReference>
<keyword evidence="10" id="KW-0325">Glycoprotein</keyword>
<dbReference type="STRING" id="451379.A0A0N5AIR1"/>
<dbReference type="InterPro" id="IPR001873">
    <property type="entry name" value="ENaC"/>
</dbReference>
<keyword evidence="3 13" id="KW-0813">Transport</keyword>
<keyword evidence="9" id="KW-0472">Membrane</keyword>
<evidence type="ECO:0000256" key="6">
    <source>
        <dbReference type="ARBA" id="ARBA00022989"/>
    </source>
</evidence>
<evidence type="ECO:0000256" key="3">
    <source>
        <dbReference type="ARBA" id="ARBA00022448"/>
    </source>
</evidence>
<evidence type="ECO:0000256" key="8">
    <source>
        <dbReference type="ARBA" id="ARBA00023065"/>
    </source>
</evidence>
<dbReference type="PRINTS" id="PR01078">
    <property type="entry name" value="AMINACHANNEL"/>
</dbReference>
<dbReference type="PANTHER" id="PTHR11690:SF248">
    <property type="entry name" value="PICKPOCKET 17, ISOFORM A"/>
    <property type="match status" value="1"/>
</dbReference>
<organism evidence="14 15">
    <name type="scientific">Syphacia muris</name>
    <dbReference type="NCBI Taxonomy" id="451379"/>
    <lineage>
        <taxon>Eukaryota</taxon>
        <taxon>Metazoa</taxon>
        <taxon>Ecdysozoa</taxon>
        <taxon>Nematoda</taxon>
        <taxon>Chromadorea</taxon>
        <taxon>Rhabditida</taxon>
        <taxon>Spirurina</taxon>
        <taxon>Oxyuridomorpha</taxon>
        <taxon>Oxyuroidea</taxon>
        <taxon>Oxyuridae</taxon>
        <taxon>Syphacia</taxon>
    </lineage>
</organism>
<evidence type="ECO:0000256" key="2">
    <source>
        <dbReference type="ARBA" id="ARBA00007193"/>
    </source>
</evidence>
<keyword evidence="12 13" id="KW-0407">Ion channel</keyword>
<reference evidence="15" key="1">
    <citation type="submission" date="2017-02" db="UniProtKB">
        <authorList>
            <consortium name="WormBaseParasite"/>
        </authorList>
    </citation>
    <scope>IDENTIFICATION</scope>
</reference>
<dbReference type="GO" id="GO:0005886">
    <property type="term" value="C:plasma membrane"/>
    <property type="evidence" value="ECO:0007669"/>
    <property type="project" value="TreeGrafter"/>
</dbReference>
<dbReference type="Proteomes" id="UP000046393">
    <property type="component" value="Unplaced"/>
</dbReference>
<keyword evidence="7" id="KW-0915">Sodium</keyword>
<evidence type="ECO:0000313" key="14">
    <source>
        <dbReference type="Proteomes" id="UP000046393"/>
    </source>
</evidence>
<keyword evidence="5 13" id="KW-0812">Transmembrane</keyword>
<evidence type="ECO:0000256" key="7">
    <source>
        <dbReference type="ARBA" id="ARBA00023053"/>
    </source>
</evidence>
<name>A0A0N5AIR1_9BILA</name>
<evidence type="ECO:0000256" key="9">
    <source>
        <dbReference type="ARBA" id="ARBA00023136"/>
    </source>
</evidence>
<keyword evidence="4 13" id="KW-0894">Sodium channel</keyword>
<evidence type="ECO:0000256" key="4">
    <source>
        <dbReference type="ARBA" id="ARBA00022461"/>
    </source>
</evidence>
<keyword evidence="6" id="KW-1133">Transmembrane helix</keyword>
<dbReference type="WBParaSite" id="SMUV_0000431701-mRNA-1">
    <property type="protein sequence ID" value="SMUV_0000431701-mRNA-1"/>
    <property type="gene ID" value="SMUV_0000431701"/>
</dbReference>
<evidence type="ECO:0000256" key="10">
    <source>
        <dbReference type="ARBA" id="ARBA00023180"/>
    </source>
</evidence>
<keyword evidence="11 13" id="KW-0739">Sodium transport</keyword>
<evidence type="ECO:0000256" key="11">
    <source>
        <dbReference type="ARBA" id="ARBA00023201"/>
    </source>
</evidence>
<proteinExistence type="inferred from homology"/>
<sequence length="485" mass="55287">MSSSEARSHCLVGADKRKILKKFAETTSAHGFVLISKSGNIYARIGWIIVVSVLWHYYQWPTVTTVRIRHFTSLQFPAVTVCNLNPVRASWIRKQTSNVNEITRALELMKMRKNMSDSDWDEAVRRSKSADYLSKEKENLYHSIRSIFNKKVNLKEAGHDIKDMLLECTFQSTKCSAANFTRWEHGSYGNCYTIIITREHYSFIGPFHGLSMTLYTQDDEYLARSSQGAGFQVEVHSPEYIPFPEDKGFTVSPGVKTSVAIKLRQISRMPWPYDGTECGDYRNEGFVRKARCISLYSSRPTKRCILKDASSVTRADIELEFSSNRSIEACDMRSSGSKTAVCFRQSLANTAKKNICDTLCPQPCHEQEYITEKAFALWPRDGFYKTARETWENATYSKLTNLTLEKARTNLLKLEVYFKELNYEAIKEAPATDVWDLLSDIGGTLGLYVGVSFLTFGEVVELLIECATSPTKKLLRQRAAQKLNF</sequence>
<evidence type="ECO:0000256" key="12">
    <source>
        <dbReference type="ARBA" id="ARBA00023303"/>
    </source>
</evidence>
<evidence type="ECO:0000313" key="15">
    <source>
        <dbReference type="WBParaSite" id="SMUV_0000431701-mRNA-1"/>
    </source>
</evidence>
<dbReference type="GO" id="GO:0015280">
    <property type="term" value="F:ligand-gated sodium channel activity"/>
    <property type="evidence" value="ECO:0007669"/>
    <property type="project" value="TreeGrafter"/>
</dbReference>
<evidence type="ECO:0000256" key="1">
    <source>
        <dbReference type="ARBA" id="ARBA00004141"/>
    </source>
</evidence>
<evidence type="ECO:0000256" key="5">
    <source>
        <dbReference type="ARBA" id="ARBA00022692"/>
    </source>
</evidence>
<comment type="similarity">
    <text evidence="2 13">Belongs to the amiloride-sensitive sodium channel (TC 1.A.6) family.</text>
</comment>
<keyword evidence="14" id="KW-1185">Reference proteome</keyword>
<protein>
    <submittedName>
        <fullName evidence="15">Amiloride-sensitive sodium channel</fullName>
    </submittedName>
</protein>
<keyword evidence="8 13" id="KW-0406">Ion transport</keyword>
<accession>A0A0N5AIR1</accession>
<comment type="subcellular location">
    <subcellularLocation>
        <location evidence="1">Membrane</location>
        <topology evidence="1">Multi-pass membrane protein</topology>
    </subcellularLocation>
</comment>
<dbReference type="Pfam" id="PF00858">
    <property type="entry name" value="ASC"/>
    <property type="match status" value="1"/>
</dbReference>
<dbReference type="Gene3D" id="1.10.287.770">
    <property type="entry name" value="YojJ-like"/>
    <property type="match status" value="1"/>
</dbReference>